<dbReference type="OrthoDB" id="9805098at2"/>
<dbReference type="Pfam" id="PF05016">
    <property type="entry name" value="ParE_toxin"/>
    <property type="match status" value="1"/>
</dbReference>
<dbReference type="PANTHER" id="PTHR38813">
    <property type="match status" value="1"/>
</dbReference>
<dbReference type="InterPro" id="IPR035093">
    <property type="entry name" value="RelE/ParE_toxin_dom_sf"/>
</dbReference>
<evidence type="ECO:0000313" key="2">
    <source>
        <dbReference type="EMBL" id="OME87067.1"/>
    </source>
</evidence>
<accession>A0A1R1ANW1</accession>
<proteinExistence type="predicted"/>
<gene>
    <name evidence="2" type="ORF">BK123_31960</name>
</gene>
<dbReference type="EMBL" id="MRTF01000018">
    <property type="protein sequence ID" value="OME87067.1"/>
    <property type="molecule type" value="Genomic_DNA"/>
</dbReference>
<evidence type="ECO:0000313" key="3">
    <source>
        <dbReference type="Proteomes" id="UP000187074"/>
    </source>
</evidence>
<keyword evidence="1" id="KW-1277">Toxin-antitoxin system</keyword>
<name>A0A1R1ANW1_PAELA</name>
<dbReference type="STRING" id="1401.BK123_31960"/>
<dbReference type="Gene3D" id="3.30.2310.20">
    <property type="entry name" value="RelE-like"/>
    <property type="match status" value="1"/>
</dbReference>
<protein>
    <submittedName>
        <fullName evidence="2">Plasmid stabilization protein</fullName>
    </submittedName>
</protein>
<sequence length="86" mass="9956">MSSTYQLTLSRDAVKFIAKQERAIQERIRKALIGLSVRPPIGDIKPLKGREKLLRLRVGTYRVIFEVNHTEQVVYILTIDNRGDVY</sequence>
<dbReference type="InterPro" id="IPR052747">
    <property type="entry name" value="TA_system_RelE_toxin"/>
</dbReference>
<dbReference type="Proteomes" id="UP000187074">
    <property type="component" value="Unassembled WGS sequence"/>
</dbReference>
<dbReference type="RefSeq" id="WP_076326336.1">
    <property type="nucleotide sequence ID" value="NZ_MRTF01000018.1"/>
</dbReference>
<dbReference type="AlphaFoldDB" id="A0A1R1ANW1"/>
<organism evidence="2 3">
    <name type="scientific">Paenibacillus lautus</name>
    <name type="common">Bacillus lautus</name>
    <dbReference type="NCBI Taxonomy" id="1401"/>
    <lineage>
        <taxon>Bacteria</taxon>
        <taxon>Bacillati</taxon>
        <taxon>Bacillota</taxon>
        <taxon>Bacilli</taxon>
        <taxon>Bacillales</taxon>
        <taxon>Paenibacillaceae</taxon>
        <taxon>Paenibacillus</taxon>
    </lineage>
</organism>
<dbReference type="InterPro" id="IPR007712">
    <property type="entry name" value="RelE/ParE_toxin"/>
</dbReference>
<dbReference type="PANTHER" id="PTHR38813:SF1">
    <property type="entry name" value="TOXIN RELE1-RELATED"/>
    <property type="match status" value="1"/>
</dbReference>
<reference evidence="2 3" key="1">
    <citation type="submission" date="2016-11" db="EMBL/GenBank/DDBJ databases">
        <title>Paenibacillus species isolates.</title>
        <authorList>
            <person name="Beno S.M."/>
        </authorList>
    </citation>
    <scope>NUCLEOTIDE SEQUENCE [LARGE SCALE GENOMIC DNA]</scope>
    <source>
        <strain evidence="2 3">FSL F4-0100</strain>
    </source>
</reference>
<dbReference type="SUPFAM" id="SSF143011">
    <property type="entry name" value="RelE-like"/>
    <property type="match status" value="1"/>
</dbReference>
<evidence type="ECO:0000256" key="1">
    <source>
        <dbReference type="ARBA" id="ARBA00022649"/>
    </source>
</evidence>
<comment type="caution">
    <text evidence="2">The sequence shown here is derived from an EMBL/GenBank/DDBJ whole genome shotgun (WGS) entry which is preliminary data.</text>
</comment>